<gene>
    <name evidence="2" type="ORF">FNV43_RR19265</name>
</gene>
<dbReference type="EMBL" id="VOIH02000008">
    <property type="protein sequence ID" value="KAF3440979.1"/>
    <property type="molecule type" value="Genomic_DNA"/>
</dbReference>
<organism evidence="2 3">
    <name type="scientific">Rhamnella rubrinervis</name>
    <dbReference type="NCBI Taxonomy" id="2594499"/>
    <lineage>
        <taxon>Eukaryota</taxon>
        <taxon>Viridiplantae</taxon>
        <taxon>Streptophyta</taxon>
        <taxon>Embryophyta</taxon>
        <taxon>Tracheophyta</taxon>
        <taxon>Spermatophyta</taxon>
        <taxon>Magnoliopsida</taxon>
        <taxon>eudicotyledons</taxon>
        <taxon>Gunneridae</taxon>
        <taxon>Pentapetalae</taxon>
        <taxon>rosids</taxon>
        <taxon>fabids</taxon>
        <taxon>Rosales</taxon>
        <taxon>Rhamnaceae</taxon>
        <taxon>rhamnoid group</taxon>
        <taxon>Rhamneae</taxon>
        <taxon>Rhamnella</taxon>
    </lineage>
</organism>
<feature type="compositionally biased region" description="Acidic residues" evidence="1">
    <location>
        <begin position="38"/>
        <end position="47"/>
    </location>
</feature>
<feature type="compositionally biased region" description="Polar residues" evidence="1">
    <location>
        <begin position="1"/>
        <end position="25"/>
    </location>
</feature>
<dbReference type="AlphaFoldDB" id="A0A8K0GWC3"/>
<comment type="caution">
    <text evidence="2">The sequence shown here is derived from an EMBL/GenBank/DDBJ whole genome shotgun (WGS) entry which is preliminary data.</text>
</comment>
<feature type="region of interest" description="Disordered" evidence="1">
    <location>
        <begin position="1"/>
        <end position="48"/>
    </location>
</feature>
<name>A0A8K0GWC3_9ROSA</name>
<evidence type="ECO:0000313" key="3">
    <source>
        <dbReference type="Proteomes" id="UP000796880"/>
    </source>
</evidence>
<accession>A0A8K0GWC3</accession>
<reference evidence="2" key="1">
    <citation type="submission" date="2020-03" db="EMBL/GenBank/DDBJ databases">
        <title>A high-quality chromosome-level genome assembly of a woody plant with both climbing and erect habits, Rhamnella rubrinervis.</title>
        <authorList>
            <person name="Lu Z."/>
            <person name="Yang Y."/>
            <person name="Zhu X."/>
            <person name="Sun Y."/>
        </authorList>
    </citation>
    <scope>NUCLEOTIDE SEQUENCE</scope>
    <source>
        <strain evidence="2">BYM</strain>
        <tissue evidence="2">Leaf</tissue>
    </source>
</reference>
<sequence>MVETRSSVTAKKSTGPTTVDSTSSVNEKKLTGSTAIGDVDENNESDEPIMASNESLIMTSMDDLRYQIGGLEDQVIYRRPFWLIVKDSSNRPFRMPVSKPFQPLPMDTCKLFQPLVKDSVNKFFAIDNTGRSWMRELYPNYEALETQFQPPYFSLDINFKSNFNLYTSSISEISKQNVIKILLPVP</sequence>
<keyword evidence="3" id="KW-1185">Reference proteome</keyword>
<proteinExistence type="predicted"/>
<protein>
    <submittedName>
        <fullName evidence="2">Uncharacterized protein</fullName>
    </submittedName>
</protein>
<evidence type="ECO:0000256" key="1">
    <source>
        <dbReference type="SAM" id="MobiDB-lite"/>
    </source>
</evidence>
<evidence type="ECO:0000313" key="2">
    <source>
        <dbReference type="EMBL" id="KAF3440979.1"/>
    </source>
</evidence>
<dbReference type="Proteomes" id="UP000796880">
    <property type="component" value="Unassembled WGS sequence"/>
</dbReference>